<reference evidence="2" key="1">
    <citation type="submission" date="2022-11" db="UniProtKB">
        <authorList>
            <consortium name="WormBaseParasite"/>
        </authorList>
    </citation>
    <scope>IDENTIFICATION</scope>
</reference>
<keyword evidence="1" id="KW-1185">Reference proteome</keyword>
<protein>
    <submittedName>
        <fullName evidence="2">Uncharacterized protein</fullName>
    </submittedName>
</protein>
<dbReference type="AlphaFoldDB" id="A0A915HXA4"/>
<accession>A0A915HXA4</accession>
<organism evidence="1 2">
    <name type="scientific">Romanomermis culicivorax</name>
    <name type="common">Nematode worm</name>
    <dbReference type="NCBI Taxonomy" id="13658"/>
    <lineage>
        <taxon>Eukaryota</taxon>
        <taxon>Metazoa</taxon>
        <taxon>Ecdysozoa</taxon>
        <taxon>Nematoda</taxon>
        <taxon>Enoplea</taxon>
        <taxon>Dorylaimia</taxon>
        <taxon>Mermithida</taxon>
        <taxon>Mermithoidea</taxon>
        <taxon>Mermithidae</taxon>
        <taxon>Romanomermis</taxon>
    </lineage>
</organism>
<dbReference type="WBParaSite" id="nRc.2.0.1.t05931-RA">
    <property type="protein sequence ID" value="nRc.2.0.1.t05931-RA"/>
    <property type="gene ID" value="nRc.2.0.1.g05931"/>
</dbReference>
<dbReference type="Proteomes" id="UP000887565">
    <property type="component" value="Unplaced"/>
</dbReference>
<name>A0A915HXA4_ROMCU</name>
<evidence type="ECO:0000313" key="1">
    <source>
        <dbReference type="Proteomes" id="UP000887565"/>
    </source>
</evidence>
<proteinExistence type="predicted"/>
<evidence type="ECO:0000313" key="2">
    <source>
        <dbReference type="WBParaSite" id="nRc.2.0.1.t05931-RA"/>
    </source>
</evidence>
<sequence length="66" mass="7692">MLDADCRLELTSDRPASTKDFQVQEDSKICLHQHFCPLTLLGHELILLYYVFDTIKILKLVMLINK</sequence>